<sequence length="310" mass="33521">MYRIRFHGRGGQGIKTASRILGTALFIEGFEVQDAPRYGAERRGAPIFAYVRADTIPIQERGVIHRPDLVVVADETLLAITPAQVLEGITAATVVLIYSGHPESWWREQFPHVGRIIVLSPIAEHPGGIPAGAFCAGAAAALLGEVSEEALTQAVEEELAAHDPELVLSNKQAVMTAYAAVANYHGQVQSGPPLTVNETQPPAWIDMSRDAVDIAAPVIHAGTTSCLVKTGLWRTRRPVIDKEKCRRCLQCCAWCPEGGIRVGEDGFPVIDYEHCKGCLVCAAQCPFKAIKVIPESQAKEEQDAQAADRK</sequence>
<dbReference type="InterPro" id="IPR002869">
    <property type="entry name" value="Pyrv_flavodox_OxRed_cen"/>
</dbReference>
<protein>
    <submittedName>
        <fullName evidence="6">2-oxoacid:ferredoxin oxidoreductase, gamma and ferredoxin subunit</fullName>
    </submittedName>
</protein>
<dbReference type="NCBIfam" id="TIGR02175">
    <property type="entry name" value="PorC_KorC"/>
    <property type="match status" value="1"/>
</dbReference>
<keyword evidence="1" id="KW-0479">Metal-binding</keyword>
<reference evidence="7" key="1">
    <citation type="submission" date="2005-10" db="EMBL/GenBank/DDBJ databases">
        <title>Complete sequence of Pelobacter carbinolicus DSM 2380.</title>
        <authorList>
            <person name="Copeland A."/>
            <person name="Lucas S."/>
            <person name="Lapidus A."/>
            <person name="Barry K."/>
            <person name="Detter J.C."/>
            <person name="Glavina T."/>
            <person name="Hammon N."/>
            <person name="Israni S."/>
            <person name="Pitluck S."/>
            <person name="Chertkov O."/>
            <person name="Schmutz J."/>
            <person name="Larimer F."/>
            <person name="Land M."/>
            <person name="Kyrpides N."/>
            <person name="Ivanova N."/>
            <person name="Richardson P."/>
        </authorList>
    </citation>
    <scope>NUCLEOTIDE SEQUENCE [LARGE SCALE GENOMIC DNA]</scope>
    <source>
        <strain evidence="7">DSM 2380 / NBRC 103641 / GraBd1</strain>
    </source>
</reference>
<evidence type="ECO:0000259" key="5">
    <source>
        <dbReference type="PROSITE" id="PS51379"/>
    </source>
</evidence>
<dbReference type="Gene3D" id="3.30.70.20">
    <property type="match status" value="1"/>
</dbReference>
<feature type="domain" description="4Fe-4S ferredoxin-type" evidence="5">
    <location>
        <begin position="266"/>
        <end position="295"/>
    </location>
</feature>
<dbReference type="InterPro" id="IPR017900">
    <property type="entry name" value="4Fe4S_Fe_S_CS"/>
</dbReference>
<dbReference type="RefSeq" id="WP_011340961.1">
    <property type="nucleotide sequence ID" value="NC_007498.2"/>
</dbReference>
<evidence type="ECO:0000256" key="3">
    <source>
        <dbReference type="ARBA" id="ARBA00023004"/>
    </source>
</evidence>
<feature type="domain" description="4Fe-4S ferredoxin-type" evidence="5">
    <location>
        <begin position="236"/>
        <end position="265"/>
    </location>
</feature>
<dbReference type="PROSITE" id="PS51379">
    <property type="entry name" value="4FE4S_FER_2"/>
    <property type="match status" value="2"/>
</dbReference>
<dbReference type="KEGG" id="pca:Pcar_1238"/>
<dbReference type="InterPro" id="IPR011898">
    <property type="entry name" value="PorD_KorD"/>
</dbReference>
<dbReference type="SUPFAM" id="SSF54862">
    <property type="entry name" value="4Fe-4S ferredoxins"/>
    <property type="match status" value="1"/>
</dbReference>
<dbReference type="PANTHER" id="PTHR43366:SF1">
    <property type="entry name" value="PYRUVATE SYNTHASE SUBUNIT PORC"/>
    <property type="match status" value="1"/>
</dbReference>
<dbReference type="AlphaFoldDB" id="Q3A570"/>
<dbReference type="Gene3D" id="3.40.920.10">
    <property type="entry name" value="Pyruvate-ferredoxin oxidoreductase, PFOR, domain III"/>
    <property type="match status" value="1"/>
</dbReference>
<accession>Q3A570</accession>
<dbReference type="Pfam" id="PF00037">
    <property type="entry name" value="Fer4"/>
    <property type="match status" value="1"/>
</dbReference>
<dbReference type="eggNOG" id="COG1144">
    <property type="taxonomic scope" value="Bacteria"/>
</dbReference>
<reference evidence="6 7" key="2">
    <citation type="journal article" date="2012" name="BMC Genomics">
        <title>The genome of Pelobacter carbinolicus reveals surprising metabolic capabilities and physiological features.</title>
        <authorList>
            <person name="Aklujkar M."/>
            <person name="Haveman S.A."/>
            <person name="Didonato R.Jr."/>
            <person name="Chertkov O."/>
            <person name="Han C.S."/>
            <person name="Land M.L."/>
            <person name="Brown P."/>
            <person name="Lovley D.R."/>
        </authorList>
    </citation>
    <scope>NUCLEOTIDE SEQUENCE [LARGE SCALE GENOMIC DNA]</scope>
    <source>
        <strain evidence="7">DSM 2380 / NBRC 103641 / GraBd1</strain>
    </source>
</reference>
<dbReference type="InterPro" id="IPR019752">
    <property type="entry name" value="Pyrv/ketoisovalerate_OxRed_cat"/>
</dbReference>
<dbReference type="HOGENOM" id="CLU_060916_0_0_7"/>
<evidence type="ECO:0000256" key="1">
    <source>
        <dbReference type="ARBA" id="ARBA00022723"/>
    </source>
</evidence>
<dbReference type="InterPro" id="IPR051626">
    <property type="entry name" value="Oxidoreductase_gamma_subunit"/>
</dbReference>
<dbReference type="PROSITE" id="PS00198">
    <property type="entry name" value="4FE4S_FER_1"/>
    <property type="match status" value="1"/>
</dbReference>
<evidence type="ECO:0000313" key="6">
    <source>
        <dbReference type="EMBL" id="ABA88487.1"/>
    </source>
</evidence>
<evidence type="ECO:0000256" key="4">
    <source>
        <dbReference type="ARBA" id="ARBA00023014"/>
    </source>
</evidence>
<dbReference type="EMBL" id="CP000142">
    <property type="protein sequence ID" value="ABA88487.1"/>
    <property type="molecule type" value="Genomic_DNA"/>
</dbReference>
<keyword evidence="2" id="KW-0560">Oxidoreductase</keyword>
<dbReference type="OrthoDB" id="5405347at2"/>
<dbReference type="GO" id="GO:0051539">
    <property type="term" value="F:4 iron, 4 sulfur cluster binding"/>
    <property type="evidence" value="ECO:0007669"/>
    <property type="project" value="InterPro"/>
</dbReference>
<dbReference type="eggNOG" id="COG1014">
    <property type="taxonomic scope" value="Bacteria"/>
</dbReference>
<proteinExistence type="predicted"/>
<keyword evidence="3" id="KW-0408">Iron</keyword>
<dbReference type="InterPro" id="IPR011894">
    <property type="entry name" value="PorC_KorC"/>
</dbReference>
<dbReference type="Proteomes" id="UP000002534">
    <property type="component" value="Chromosome"/>
</dbReference>
<gene>
    <name evidence="6" type="ordered locus">Pcar_1238</name>
</gene>
<organism evidence="6 7">
    <name type="scientific">Syntrophotalea carbinolica (strain DSM 2380 / NBRC 103641 / GraBd1)</name>
    <name type="common">Pelobacter carbinolicus</name>
    <dbReference type="NCBI Taxonomy" id="338963"/>
    <lineage>
        <taxon>Bacteria</taxon>
        <taxon>Pseudomonadati</taxon>
        <taxon>Thermodesulfobacteriota</taxon>
        <taxon>Desulfuromonadia</taxon>
        <taxon>Desulfuromonadales</taxon>
        <taxon>Syntrophotaleaceae</taxon>
        <taxon>Syntrophotalea</taxon>
    </lineage>
</organism>
<name>Q3A570_SYNC1</name>
<evidence type="ECO:0000313" key="7">
    <source>
        <dbReference type="Proteomes" id="UP000002534"/>
    </source>
</evidence>
<dbReference type="STRING" id="338963.Pcar_1238"/>
<dbReference type="GO" id="GO:0046872">
    <property type="term" value="F:metal ion binding"/>
    <property type="evidence" value="ECO:0007669"/>
    <property type="project" value="UniProtKB-KW"/>
</dbReference>
<dbReference type="PANTHER" id="PTHR43366">
    <property type="entry name" value="PYRUVATE SYNTHASE SUBUNIT PORC"/>
    <property type="match status" value="1"/>
</dbReference>
<keyword evidence="4" id="KW-0411">Iron-sulfur</keyword>
<dbReference type="SUPFAM" id="SSF53323">
    <property type="entry name" value="Pyruvate-ferredoxin oxidoreductase, PFOR, domain III"/>
    <property type="match status" value="1"/>
</dbReference>
<dbReference type="Pfam" id="PF01558">
    <property type="entry name" value="POR"/>
    <property type="match status" value="1"/>
</dbReference>
<evidence type="ECO:0000256" key="2">
    <source>
        <dbReference type="ARBA" id="ARBA00023002"/>
    </source>
</evidence>
<dbReference type="GO" id="GO:0016625">
    <property type="term" value="F:oxidoreductase activity, acting on the aldehyde or oxo group of donors, iron-sulfur protein as acceptor"/>
    <property type="evidence" value="ECO:0007669"/>
    <property type="project" value="InterPro"/>
</dbReference>
<dbReference type="InterPro" id="IPR017896">
    <property type="entry name" value="4Fe4S_Fe-S-bd"/>
</dbReference>
<dbReference type="NCBIfam" id="TIGR02179">
    <property type="entry name" value="PorD_KorD"/>
    <property type="match status" value="1"/>
</dbReference>
<keyword evidence="7" id="KW-1185">Reference proteome</keyword>